<dbReference type="Gene3D" id="3.40.50.300">
    <property type="entry name" value="P-loop containing nucleotide triphosphate hydrolases"/>
    <property type="match status" value="1"/>
</dbReference>
<keyword evidence="4" id="KW-1185">Reference proteome</keyword>
<evidence type="ECO:0000313" key="3">
    <source>
        <dbReference type="EMBL" id="KAK0431126.1"/>
    </source>
</evidence>
<dbReference type="GO" id="GO:0005524">
    <property type="term" value="F:ATP binding"/>
    <property type="evidence" value="ECO:0007669"/>
    <property type="project" value="UniProtKB-KW"/>
</dbReference>
<dbReference type="EC" id="5.6.2.3" evidence="1"/>
<dbReference type="Pfam" id="PF05970">
    <property type="entry name" value="PIF1"/>
    <property type="match status" value="1"/>
</dbReference>
<name>A0AA39IWR3_9AGAR</name>
<keyword evidence="1" id="KW-0227">DNA damage</keyword>
<dbReference type="GO" id="GO:0043139">
    <property type="term" value="F:5'-3' DNA helicase activity"/>
    <property type="evidence" value="ECO:0007669"/>
    <property type="project" value="UniProtKB-EC"/>
</dbReference>
<dbReference type="GO" id="GO:0016787">
    <property type="term" value="F:hydrolase activity"/>
    <property type="evidence" value="ECO:0007669"/>
    <property type="project" value="UniProtKB-KW"/>
</dbReference>
<protein>
    <recommendedName>
        <fullName evidence="1">ATP-dependent DNA helicase</fullName>
        <ecNumber evidence="1">5.6.2.3</ecNumber>
    </recommendedName>
</protein>
<dbReference type="GO" id="GO:0006281">
    <property type="term" value="P:DNA repair"/>
    <property type="evidence" value="ECO:0007669"/>
    <property type="project" value="UniProtKB-KW"/>
</dbReference>
<keyword evidence="1" id="KW-0234">DNA repair</keyword>
<feature type="non-terminal residue" evidence="3">
    <location>
        <position position="195"/>
    </location>
</feature>
<organism evidence="3 4">
    <name type="scientific">Armillaria borealis</name>
    <dbReference type="NCBI Taxonomy" id="47425"/>
    <lineage>
        <taxon>Eukaryota</taxon>
        <taxon>Fungi</taxon>
        <taxon>Dikarya</taxon>
        <taxon>Basidiomycota</taxon>
        <taxon>Agaricomycotina</taxon>
        <taxon>Agaricomycetes</taxon>
        <taxon>Agaricomycetidae</taxon>
        <taxon>Agaricales</taxon>
        <taxon>Marasmiineae</taxon>
        <taxon>Physalacriaceae</taxon>
        <taxon>Armillaria</taxon>
    </lineage>
</organism>
<proteinExistence type="inferred from homology"/>
<dbReference type="PANTHER" id="PTHR47642">
    <property type="entry name" value="ATP-DEPENDENT DNA HELICASE"/>
    <property type="match status" value="1"/>
</dbReference>
<keyword evidence="1" id="KW-0067">ATP-binding</keyword>
<dbReference type="EMBL" id="JAUEPT010000122">
    <property type="protein sequence ID" value="KAK0431126.1"/>
    <property type="molecule type" value="Genomic_DNA"/>
</dbReference>
<dbReference type="InterPro" id="IPR051055">
    <property type="entry name" value="PIF1_helicase"/>
</dbReference>
<keyword evidence="1 3" id="KW-0378">Hydrolase</keyword>
<dbReference type="GO" id="GO:0000723">
    <property type="term" value="P:telomere maintenance"/>
    <property type="evidence" value="ECO:0007669"/>
    <property type="project" value="InterPro"/>
</dbReference>
<accession>A0AA39IWR3</accession>
<evidence type="ECO:0000313" key="4">
    <source>
        <dbReference type="Proteomes" id="UP001175226"/>
    </source>
</evidence>
<feature type="domain" description="DNA helicase Pif1-like DEAD-box helicase" evidence="2">
    <location>
        <begin position="60"/>
        <end position="195"/>
    </location>
</feature>
<dbReference type="InterPro" id="IPR027417">
    <property type="entry name" value="P-loop_NTPase"/>
</dbReference>
<dbReference type="AlphaFoldDB" id="A0AA39IWR3"/>
<evidence type="ECO:0000256" key="1">
    <source>
        <dbReference type="RuleBase" id="RU363044"/>
    </source>
</evidence>
<keyword evidence="1" id="KW-0547">Nucleotide-binding</keyword>
<comment type="cofactor">
    <cofactor evidence="1">
        <name>Mg(2+)</name>
        <dbReference type="ChEBI" id="CHEBI:18420"/>
    </cofactor>
</comment>
<keyword evidence="1" id="KW-0347">Helicase</keyword>
<feature type="non-terminal residue" evidence="3">
    <location>
        <position position="1"/>
    </location>
</feature>
<comment type="catalytic activity">
    <reaction evidence="1">
        <text>ATP + H2O = ADP + phosphate + H(+)</text>
        <dbReference type="Rhea" id="RHEA:13065"/>
        <dbReference type="ChEBI" id="CHEBI:15377"/>
        <dbReference type="ChEBI" id="CHEBI:15378"/>
        <dbReference type="ChEBI" id="CHEBI:30616"/>
        <dbReference type="ChEBI" id="CHEBI:43474"/>
        <dbReference type="ChEBI" id="CHEBI:456216"/>
        <dbReference type="EC" id="5.6.2.3"/>
    </reaction>
</comment>
<evidence type="ECO:0000259" key="2">
    <source>
        <dbReference type="Pfam" id="PF05970"/>
    </source>
</evidence>
<dbReference type="Proteomes" id="UP001175226">
    <property type="component" value="Unassembled WGS sequence"/>
</dbReference>
<comment type="caution">
    <text evidence="3">The sequence shown here is derived from an EMBL/GenBank/DDBJ whole genome shotgun (WGS) entry which is preliminary data.</text>
</comment>
<keyword evidence="1" id="KW-0233">DNA recombination</keyword>
<gene>
    <name evidence="3" type="ORF">EV421DRAFT_1692402</name>
</gene>
<dbReference type="InterPro" id="IPR010285">
    <property type="entry name" value="DNA_helicase_pif1-like_DEAD"/>
</dbReference>
<dbReference type="PANTHER" id="PTHR47642:SF5">
    <property type="entry name" value="ATP-DEPENDENT DNA HELICASE"/>
    <property type="match status" value="1"/>
</dbReference>
<sequence length="195" mass="21927">KKEEMLEQRMKSLPEHNSHKEFHKFKPNEVKIVDKKYLERRYHSAEFKASIDSISTDFNLNTEQDRTFRIVANHATSPYSDQLRMYIGGMGGTGKTQVLKALVKFFELRNEAHRILIVAPTGTAAALLGGYPYHSAFGINEQTQGDGDGSKVISTLTGVDYVFLDEVSMLSAYDMHKISRKLCLVLGVTHKPFGG</sequence>
<dbReference type="SUPFAM" id="SSF52540">
    <property type="entry name" value="P-loop containing nucleoside triphosphate hydrolases"/>
    <property type="match status" value="1"/>
</dbReference>
<reference evidence="3" key="1">
    <citation type="submission" date="2023-06" db="EMBL/GenBank/DDBJ databases">
        <authorList>
            <consortium name="Lawrence Berkeley National Laboratory"/>
            <person name="Ahrendt S."/>
            <person name="Sahu N."/>
            <person name="Indic B."/>
            <person name="Wong-Bajracharya J."/>
            <person name="Merenyi Z."/>
            <person name="Ke H.-M."/>
            <person name="Monk M."/>
            <person name="Kocsube S."/>
            <person name="Drula E."/>
            <person name="Lipzen A."/>
            <person name="Balint B."/>
            <person name="Henrissat B."/>
            <person name="Andreopoulos B."/>
            <person name="Martin F.M."/>
            <person name="Harder C.B."/>
            <person name="Rigling D."/>
            <person name="Ford K.L."/>
            <person name="Foster G.D."/>
            <person name="Pangilinan J."/>
            <person name="Papanicolaou A."/>
            <person name="Barry K."/>
            <person name="LaButti K."/>
            <person name="Viragh M."/>
            <person name="Koriabine M."/>
            <person name="Yan M."/>
            <person name="Riley R."/>
            <person name="Champramary S."/>
            <person name="Plett K.L."/>
            <person name="Tsai I.J."/>
            <person name="Slot J."/>
            <person name="Sipos G."/>
            <person name="Plett J."/>
            <person name="Nagy L.G."/>
            <person name="Grigoriev I.V."/>
        </authorList>
    </citation>
    <scope>NUCLEOTIDE SEQUENCE</scope>
    <source>
        <strain evidence="3">FPL87.14</strain>
    </source>
</reference>
<comment type="similarity">
    <text evidence="1">Belongs to the helicase family.</text>
</comment>
<dbReference type="GO" id="GO:0006310">
    <property type="term" value="P:DNA recombination"/>
    <property type="evidence" value="ECO:0007669"/>
    <property type="project" value="UniProtKB-KW"/>
</dbReference>